<keyword evidence="2" id="KW-1185">Reference proteome</keyword>
<protein>
    <submittedName>
        <fullName evidence="1">Uncharacterized protein</fullName>
    </submittedName>
</protein>
<organism evidence="1 2">
    <name type="scientific">Solanum commersonii</name>
    <name type="common">Commerson's wild potato</name>
    <name type="synonym">Commerson's nightshade</name>
    <dbReference type="NCBI Taxonomy" id="4109"/>
    <lineage>
        <taxon>Eukaryota</taxon>
        <taxon>Viridiplantae</taxon>
        <taxon>Streptophyta</taxon>
        <taxon>Embryophyta</taxon>
        <taxon>Tracheophyta</taxon>
        <taxon>Spermatophyta</taxon>
        <taxon>Magnoliopsida</taxon>
        <taxon>eudicotyledons</taxon>
        <taxon>Gunneridae</taxon>
        <taxon>Pentapetalae</taxon>
        <taxon>asterids</taxon>
        <taxon>lamiids</taxon>
        <taxon>Solanales</taxon>
        <taxon>Solanaceae</taxon>
        <taxon>Solanoideae</taxon>
        <taxon>Solaneae</taxon>
        <taxon>Solanum</taxon>
    </lineage>
</organism>
<dbReference type="EMBL" id="JACXVP010000009">
    <property type="protein sequence ID" value="KAG5586047.1"/>
    <property type="molecule type" value="Genomic_DNA"/>
</dbReference>
<dbReference type="Proteomes" id="UP000824120">
    <property type="component" value="Chromosome 9"/>
</dbReference>
<proteinExistence type="predicted"/>
<sequence length="67" mass="7642">MPTTPFHRQFDFSLQGSTHWNKRRSPGRSTTHQLGLTIFRPSFLSSFQPPCSLLPSSVHDFPQTPNT</sequence>
<evidence type="ECO:0000313" key="2">
    <source>
        <dbReference type="Proteomes" id="UP000824120"/>
    </source>
</evidence>
<gene>
    <name evidence="1" type="ORF">H5410_046481</name>
</gene>
<evidence type="ECO:0000313" key="1">
    <source>
        <dbReference type="EMBL" id="KAG5586047.1"/>
    </source>
</evidence>
<name>A0A9J5XEJ8_SOLCO</name>
<dbReference type="AlphaFoldDB" id="A0A9J5XEJ8"/>
<reference evidence="1 2" key="1">
    <citation type="submission" date="2020-09" db="EMBL/GenBank/DDBJ databases">
        <title>De no assembly of potato wild relative species, Solanum commersonii.</title>
        <authorList>
            <person name="Cho K."/>
        </authorList>
    </citation>
    <scope>NUCLEOTIDE SEQUENCE [LARGE SCALE GENOMIC DNA]</scope>
    <source>
        <strain evidence="1">LZ3.2</strain>
        <tissue evidence="1">Leaf</tissue>
    </source>
</reference>
<comment type="caution">
    <text evidence="1">The sequence shown here is derived from an EMBL/GenBank/DDBJ whole genome shotgun (WGS) entry which is preliminary data.</text>
</comment>
<accession>A0A9J5XEJ8</accession>